<reference evidence="1 2" key="1">
    <citation type="journal article" date="2019" name="Commun. Biol.">
        <title>The bagworm genome reveals a unique fibroin gene that provides high tensile strength.</title>
        <authorList>
            <person name="Kono N."/>
            <person name="Nakamura H."/>
            <person name="Ohtoshi R."/>
            <person name="Tomita M."/>
            <person name="Numata K."/>
            <person name="Arakawa K."/>
        </authorList>
    </citation>
    <scope>NUCLEOTIDE SEQUENCE [LARGE SCALE GENOMIC DNA]</scope>
</reference>
<evidence type="ECO:0000313" key="2">
    <source>
        <dbReference type="Proteomes" id="UP000299102"/>
    </source>
</evidence>
<comment type="caution">
    <text evidence="1">The sequence shown here is derived from an EMBL/GenBank/DDBJ whole genome shotgun (WGS) entry which is preliminary data.</text>
</comment>
<dbReference type="Proteomes" id="UP000299102">
    <property type="component" value="Unassembled WGS sequence"/>
</dbReference>
<sequence>MRYFTFFAYCIYSKKFILRSKLRSRAGVHTHQFNIYLVRAESGAGAGERDVDKILLVAQAPERRHHRRMEVVPAQRVLLLAGRTPAACRQTKQLYLYRLGVLAVVANHRTTFVRVHNITRGELFLFYLWTLATAARVRMVFYTSVSPEWKISHDQKLVNFETTDGQW</sequence>
<protein>
    <submittedName>
        <fullName evidence="1">Uncharacterized protein</fullName>
    </submittedName>
</protein>
<dbReference type="AlphaFoldDB" id="A0A4C1WMQ9"/>
<organism evidence="1 2">
    <name type="scientific">Eumeta variegata</name>
    <name type="common">Bagworm moth</name>
    <name type="synonym">Eumeta japonica</name>
    <dbReference type="NCBI Taxonomy" id="151549"/>
    <lineage>
        <taxon>Eukaryota</taxon>
        <taxon>Metazoa</taxon>
        <taxon>Ecdysozoa</taxon>
        <taxon>Arthropoda</taxon>
        <taxon>Hexapoda</taxon>
        <taxon>Insecta</taxon>
        <taxon>Pterygota</taxon>
        <taxon>Neoptera</taxon>
        <taxon>Endopterygota</taxon>
        <taxon>Lepidoptera</taxon>
        <taxon>Glossata</taxon>
        <taxon>Ditrysia</taxon>
        <taxon>Tineoidea</taxon>
        <taxon>Psychidae</taxon>
        <taxon>Oiketicinae</taxon>
        <taxon>Eumeta</taxon>
    </lineage>
</organism>
<keyword evidence="2" id="KW-1185">Reference proteome</keyword>
<accession>A0A4C1WMQ9</accession>
<name>A0A4C1WMQ9_EUMVA</name>
<dbReference type="EMBL" id="BGZK01000580">
    <property type="protein sequence ID" value="GBP51407.1"/>
    <property type="molecule type" value="Genomic_DNA"/>
</dbReference>
<evidence type="ECO:0000313" key="1">
    <source>
        <dbReference type="EMBL" id="GBP51407.1"/>
    </source>
</evidence>
<gene>
    <name evidence="1" type="ORF">EVAR_38801_1</name>
</gene>
<proteinExistence type="predicted"/>